<keyword evidence="18" id="KW-1185">Reference proteome</keyword>
<evidence type="ECO:0000256" key="4">
    <source>
        <dbReference type="ARBA" id="ARBA00022679"/>
    </source>
</evidence>
<dbReference type="eggNOG" id="COG5000">
    <property type="taxonomic scope" value="Bacteria"/>
</dbReference>
<dbReference type="PROSITE" id="PS51371">
    <property type="entry name" value="CBS"/>
    <property type="match status" value="3"/>
</dbReference>
<dbReference type="AlphaFoldDB" id="B7K7Q9"/>
<dbReference type="CDD" id="cd00082">
    <property type="entry name" value="HisKA"/>
    <property type="match status" value="1"/>
</dbReference>
<proteinExistence type="predicted"/>
<gene>
    <name evidence="17" type="ordered locus">PCC7424_2693</name>
</gene>
<dbReference type="InterPro" id="IPR003594">
    <property type="entry name" value="HATPase_dom"/>
</dbReference>
<dbReference type="SMART" id="SM00387">
    <property type="entry name" value="HATPase_c"/>
    <property type="match status" value="1"/>
</dbReference>
<feature type="domain" description="PAS" evidence="14">
    <location>
        <begin position="371"/>
        <end position="441"/>
    </location>
</feature>
<dbReference type="Gene3D" id="1.10.287.130">
    <property type="match status" value="1"/>
</dbReference>
<comment type="catalytic activity">
    <reaction evidence="1">
        <text>ATP + protein L-histidine = ADP + protein N-phospho-L-histidine.</text>
        <dbReference type="EC" id="2.7.13.3"/>
    </reaction>
</comment>
<dbReference type="Pfam" id="PF13426">
    <property type="entry name" value="PAS_9"/>
    <property type="match status" value="1"/>
</dbReference>
<dbReference type="SMART" id="SM00448">
    <property type="entry name" value="REC"/>
    <property type="match status" value="1"/>
</dbReference>
<protein>
    <recommendedName>
        <fullName evidence="2">histidine kinase</fullName>
        <ecNumber evidence="2">2.7.13.3</ecNumber>
    </recommendedName>
</protein>
<dbReference type="PROSITE" id="PS50109">
    <property type="entry name" value="HIS_KIN"/>
    <property type="match status" value="1"/>
</dbReference>
<dbReference type="SUPFAM" id="SSF55874">
    <property type="entry name" value="ATPase domain of HSP90 chaperone/DNA topoisomerase II/histidine kinase"/>
    <property type="match status" value="1"/>
</dbReference>
<dbReference type="InterPro" id="IPR001789">
    <property type="entry name" value="Sig_transdc_resp-reg_receiver"/>
</dbReference>
<dbReference type="Gene3D" id="3.10.580.10">
    <property type="entry name" value="CBS-domain"/>
    <property type="match status" value="2"/>
</dbReference>
<dbReference type="Proteomes" id="UP000002384">
    <property type="component" value="Chromosome"/>
</dbReference>
<feature type="coiled-coil region" evidence="11">
    <location>
        <begin position="305"/>
        <end position="378"/>
    </location>
</feature>
<dbReference type="PRINTS" id="PR00344">
    <property type="entry name" value="BCTRLSENSOR"/>
</dbReference>
<dbReference type="GO" id="GO:0005524">
    <property type="term" value="F:ATP binding"/>
    <property type="evidence" value="ECO:0007669"/>
    <property type="project" value="UniProtKB-KW"/>
</dbReference>
<keyword evidence="10" id="KW-0129">CBS domain</keyword>
<dbReference type="Gene3D" id="3.30.450.20">
    <property type="entry name" value="PAS domain"/>
    <property type="match status" value="1"/>
</dbReference>
<feature type="domain" description="CBS" evidence="16">
    <location>
        <begin position="170"/>
        <end position="230"/>
    </location>
</feature>
<dbReference type="PANTHER" id="PTHR43065">
    <property type="entry name" value="SENSOR HISTIDINE KINASE"/>
    <property type="match status" value="1"/>
</dbReference>
<dbReference type="CDD" id="cd17546">
    <property type="entry name" value="REC_hyHK_CKI1_RcsC-like"/>
    <property type="match status" value="1"/>
</dbReference>
<evidence type="ECO:0000256" key="10">
    <source>
        <dbReference type="PROSITE-ProRule" id="PRU00703"/>
    </source>
</evidence>
<feature type="modified residue" description="4-aspartylphosphate" evidence="9">
    <location>
        <position position="802"/>
    </location>
</feature>
<keyword evidence="8" id="KW-0902">Two-component regulatory system</keyword>
<dbReference type="EC" id="2.7.13.3" evidence="2"/>
<dbReference type="InterPro" id="IPR011006">
    <property type="entry name" value="CheY-like_superfamily"/>
</dbReference>
<dbReference type="InterPro" id="IPR005467">
    <property type="entry name" value="His_kinase_dom"/>
</dbReference>
<dbReference type="KEGG" id="cyc:PCC7424_2693"/>
<dbReference type="InterPro" id="IPR004358">
    <property type="entry name" value="Sig_transdc_His_kin-like_C"/>
</dbReference>
<evidence type="ECO:0000256" key="7">
    <source>
        <dbReference type="ARBA" id="ARBA00022840"/>
    </source>
</evidence>
<dbReference type="Pfam" id="PF00571">
    <property type="entry name" value="CBS"/>
    <property type="match status" value="3"/>
</dbReference>
<dbReference type="RefSeq" id="WP_015954706.1">
    <property type="nucleotide sequence ID" value="NC_011729.1"/>
</dbReference>
<sequence length="873" mass="98050">MQFNYQHLDLPIIEQIIDFTPLKVSPQTPIIDVIALMGEVRHRSCDLINSNLIPSSSSGCCERVDCALIMEGEELKGIFTEQDLVRVAAMDINLSETPIARVMTQKVITLTHCQTQTIFTVLSLLRQHKIRHLPIVNDRGELVGLISASFIRQVLQPSHLLKLWRVSEVMVKQVIHAPKTASVLKLAQLMANLRISCVVIVESDLDSVLKPVGIITERDIVQFKLLELNLGQIEAQGVMSHPLFCLKPSDSLWLAQQEMQHRHVRRLVVTGEQGELQGIVTQSSFLQVFDPVELSSMIAILQGVVAQKTSELAQSNEELNQEINQRLQVETQLRQAQEQLEKRVEERTAELSRTNQRLQQEINERQRIEEKIREQAELINITTDAICVYNLCDQIIFCNQGAERLYDWSREEVLGKKTPELFKDETSAQLLEALKTVLERGEWRGELTKSTQKGKTVIVASRWTLIRDERGEPKSILVIDTDMTEKKQLEAQILRAQRLESLGRLASGIAHDFNNILTPILGASQLLPVLSSQKDESIQKLLTSIETNAKRGTELIKQLLSFARGIEVQKNPISLVQLFSELETTLKSVFPKSIEIIIDYPTNLWTILADSTQLYQVILNICINARDAMPNGGIITIRGKNFYIDESYQKMYLEAGVGPYIVVTFSDTGVGMTPEVQEQIFDPFFTTKAVGRGSGLGLATVMGIVKNHGGFITVSSQVNKGTQFQVFLPAIDVEKTATLADLKDLKGQKELILVVDDDAPIQDITRKTLEVYNYQVMTAKDGIEAIAIYAQYQEKIKAVLMDLIMPTMDGFSAIRALQKLNPQVKVIAISGLESYSQSLNKDGIKSFLSKPYTTQELLGTLRFILDSTYNTIN</sequence>
<evidence type="ECO:0000256" key="5">
    <source>
        <dbReference type="ARBA" id="ARBA00022741"/>
    </source>
</evidence>
<dbReference type="InterPro" id="IPR035965">
    <property type="entry name" value="PAS-like_dom_sf"/>
</dbReference>
<dbReference type="PROSITE" id="PS50110">
    <property type="entry name" value="RESPONSE_REGULATORY"/>
    <property type="match status" value="1"/>
</dbReference>
<evidence type="ECO:0000259" key="15">
    <source>
        <dbReference type="PROSITE" id="PS50113"/>
    </source>
</evidence>
<dbReference type="InterPro" id="IPR036890">
    <property type="entry name" value="HATPase_C_sf"/>
</dbReference>
<evidence type="ECO:0000259" key="13">
    <source>
        <dbReference type="PROSITE" id="PS50110"/>
    </source>
</evidence>
<evidence type="ECO:0000259" key="12">
    <source>
        <dbReference type="PROSITE" id="PS50109"/>
    </source>
</evidence>
<dbReference type="HOGENOM" id="CLU_000445_114_39_3"/>
<dbReference type="SMART" id="SM00091">
    <property type="entry name" value="PAS"/>
    <property type="match status" value="1"/>
</dbReference>
<keyword evidence="4" id="KW-0808">Transferase</keyword>
<evidence type="ECO:0000256" key="11">
    <source>
        <dbReference type="SAM" id="Coils"/>
    </source>
</evidence>
<dbReference type="EMBL" id="CP001291">
    <property type="protein sequence ID" value="ACK71105.1"/>
    <property type="molecule type" value="Genomic_DNA"/>
</dbReference>
<dbReference type="InterPro" id="IPR046342">
    <property type="entry name" value="CBS_dom_sf"/>
</dbReference>
<dbReference type="SUPFAM" id="SSF55785">
    <property type="entry name" value="PYP-like sensor domain (PAS domain)"/>
    <property type="match status" value="1"/>
</dbReference>
<dbReference type="Gene3D" id="3.30.565.10">
    <property type="entry name" value="Histidine kinase-like ATPase, C-terminal domain"/>
    <property type="match status" value="1"/>
</dbReference>
<keyword evidence="5" id="KW-0547">Nucleotide-binding</keyword>
<dbReference type="NCBIfam" id="TIGR00229">
    <property type="entry name" value="sensory_box"/>
    <property type="match status" value="1"/>
</dbReference>
<evidence type="ECO:0000259" key="14">
    <source>
        <dbReference type="PROSITE" id="PS50112"/>
    </source>
</evidence>
<keyword evidence="7" id="KW-0067">ATP-binding</keyword>
<dbReference type="PROSITE" id="PS50113">
    <property type="entry name" value="PAC"/>
    <property type="match status" value="1"/>
</dbReference>
<dbReference type="Pfam" id="PF00072">
    <property type="entry name" value="Response_reg"/>
    <property type="match status" value="1"/>
</dbReference>
<evidence type="ECO:0000256" key="1">
    <source>
        <dbReference type="ARBA" id="ARBA00000085"/>
    </source>
</evidence>
<evidence type="ECO:0000256" key="8">
    <source>
        <dbReference type="ARBA" id="ARBA00023012"/>
    </source>
</evidence>
<dbReference type="SUPFAM" id="SSF54631">
    <property type="entry name" value="CBS-domain pair"/>
    <property type="match status" value="2"/>
</dbReference>
<dbReference type="InterPro" id="IPR000700">
    <property type="entry name" value="PAS-assoc_C"/>
</dbReference>
<dbReference type="SMART" id="SM00116">
    <property type="entry name" value="CBS"/>
    <property type="match status" value="4"/>
</dbReference>
<reference evidence="18" key="1">
    <citation type="journal article" date="2011" name="MBio">
        <title>Novel metabolic attributes of the genus Cyanothece, comprising a group of unicellular nitrogen-fixing Cyanobacteria.</title>
        <authorList>
            <person name="Bandyopadhyay A."/>
            <person name="Elvitigala T."/>
            <person name="Welsh E."/>
            <person name="Stockel J."/>
            <person name="Liberton M."/>
            <person name="Min H."/>
            <person name="Sherman L.A."/>
            <person name="Pakrasi H.B."/>
        </authorList>
    </citation>
    <scope>NUCLEOTIDE SEQUENCE [LARGE SCALE GENOMIC DNA]</scope>
    <source>
        <strain evidence="18">PCC 7424</strain>
    </source>
</reference>
<accession>B7K7Q9</accession>
<keyword evidence="3 9" id="KW-0597">Phosphoprotein</keyword>
<dbReference type="Pfam" id="PF00512">
    <property type="entry name" value="HisKA"/>
    <property type="match status" value="1"/>
</dbReference>
<keyword evidence="11" id="KW-0175">Coiled coil</keyword>
<dbReference type="Pfam" id="PF02518">
    <property type="entry name" value="HATPase_c"/>
    <property type="match status" value="1"/>
</dbReference>
<evidence type="ECO:0000256" key="3">
    <source>
        <dbReference type="ARBA" id="ARBA00022553"/>
    </source>
</evidence>
<dbReference type="InterPro" id="IPR000014">
    <property type="entry name" value="PAS"/>
</dbReference>
<name>B7K7Q9_GLOC7</name>
<evidence type="ECO:0000313" key="17">
    <source>
        <dbReference type="EMBL" id="ACK71105.1"/>
    </source>
</evidence>
<dbReference type="SMART" id="SM00388">
    <property type="entry name" value="HisKA"/>
    <property type="match status" value="1"/>
</dbReference>
<dbReference type="InterPro" id="IPR036097">
    <property type="entry name" value="HisK_dim/P_sf"/>
</dbReference>
<evidence type="ECO:0000256" key="6">
    <source>
        <dbReference type="ARBA" id="ARBA00022777"/>
    </source>
</evidence>
<dbReference type="PROSITE" id="PS50112">
    <property type="entry name" value="PAS"/>
    <property type="match status" value="1"/>
</dbReference>
<dbReference type="SUPFAM" id="SSF52172">
    <property type="entry name" value="CheY-like"/>
    <property type="match status" value="1"/>
</dbReference>
<feature type="domain" description="Response regulatory" evidence="13">
    <location>
        <begin position="751"/>
        <end position="865"/>
    </location>
</feature>
<dbReference type="CDD" id="cd17774">
    <property type="entry name" value="CBS_two-component_sensor_histidine_kinase_repeat2"/>
    <property type="match status" value="1"/>
</dbReference>
<evidence type="ECO:0000256" key="9">
    <source>
        <dbReference type="PROSITE-ProRule" id="PRU00169"/>
    </source>
</evidence>
<dbReference type="CDD" id="cd00130">
    <property type="entry name" value="PAS"/>
    <property type="match status" value="1"/>
</dbReference>
<dbReference type="STRING" id="65393.PCC7424_2693"/>
<dbReference type="InterPro" id="IPR003661">
    <property type="entry name" value="HisK_dim/P_dom"/>
</dbReference>
<feature type="domain" description="Histidine kinase" evidence="12">
    <location>
        <begin position="508"/>
        <end position="732"/>
    </location>
</feature>
<dbReference type="GO" id="GO:0000155">
    <property type="term" value="F:phosphorelay sensor kinase activity"/>
    <property type="evidence" value="ECO:0007669"/>
    <property type="project" value="InterPro"/>
</dbReference>
<dbReference type="eggNOG" id="COG2905">
    <property type="taxonomic scope" value="Bacteria"/>
</dbReference>
<evidence type="ECO:0000313" key="18">
    <source>
        <dbReference type="Proteomes" id="UP000002384"/>
    </source>
</evidence>
<dbReference type="PANTHER" id="PTHR43065:SF46">
    <property type="entry name" value="C4-DICARBOXYLATE TRANSPORT SENSOR PROTEIN DCTB"/>
    <property type="match status" value="1"/>
</dbReference>
<dbReference type="CDD" id="cd04620">
    <property type="entry name" value="CBS_two-component_sensor_histidine_kinase_repeat1"/>
    <property type="match status" value="1"/>
</dbReference>
<dbReference type="InterPro" id="IPR000644">
    <property type="entry name" value="CBS_dom"/>
</dbReference>
<evidence type="ECO:0000256" key="2">
    <source>
        <dbReference type="ARBA" id="ARBA00012438"/>
    </source>
</evidence>
<feature type="domain" description="CBS" evidence="16">
    <location>
        <begin position="103"/>
        <end position="163"/>
    </location>
</feature>
<keyword evidence="6 17" id="KW-0418">Kinase</keyword>
<organism evidence="17 18">
    <name type="scientific">Gloeothece citriformis (strain PCC 7424)</name>
    <name type="common">Cyanothece sp. (strain PCC 7424)</name>
    <dbReference type="NCBI Taxonomy" id="65393"/>
    <lineage>
        <taxon>Bacteria</taxon>
        <taxon>Bacillati</taxon>
        <taxon>Cyanobacteriota</taxon>
        <taxon>Cyanophyceae</taxon>
        <taxon>Oscillatoriophycideae</taxon>
        <taxon>Chroococcales</taxon>
        <taxon>Aphanothecaceae</taxon>
        <taxon>Gloeothece</taxon>
        <taxon>Gloeothece citriformis</taxon>
    </lineage>
</organism>
<dbReference type="Gene3D" id="3.40.50.2300">
    <property type="match status" value="1"/>
</dbReference>
<evidence type="ECO:0000259" key="16">
    <source>
        <dbReference type="PROSITE" id="PS51371"/>
    </source>
</evidence>
<dbReference type="SUPFAM" id="SSF47384">
    <property type="entry name" value="Homodimeric domain of signal transducing histidine kinase"/>
    <property type="match status" value="1"/>
</dbReference>
<feature type="domain" description="CBS" evidence="16">
    <location>
        <begin position="239"/>
        <end position="296"/>
    </location>
</feature>
<feature type="domain" description="PAC" evidence="15">
    <location>
        <begin position="441"/>
        <end position="495"/>
    </location>
</feature>
<dbReference type="OrthoDB" id="9788063at2"/>